<accession>A0A382V5D9</accession>
<sequence>LLPPPTVESKVDKNRIQVTATFPKGAKAESSRIWWMYDRGPDGSAAYIAELFPEDQAAPMKYNPKENSWSVTLALKPGKKHIDFFSNHRKTIRRGGRTYNTYISSPYTRLSLR</sequence>
<evidence type="ECO:0000313" key="1">
    <source>
        <dbReference type="EMBL" id="SVD41704.1"/>
    </source>
</evidence>
<name>A0A382V5D9_9ZZZZ</name>
<dbReference type="AlphaFoldDB" id="A0A382V5D9"/>
<organism evidence="1">
    <name type="scientific">marine metagenome</name>
    <dbReference type="NCBI Taxonomy" id="408172"/>
    <lineage>
        <taxon>unclassified sequences</taxon>
        <taxon>metagenomes</taxon>
        <taxon>ecological metagenomes</taxon>
    </lineage>
</organism>
<reference evidence="1" key="1">
    <citation type="submission" date="2018-05" db="EMBL/GenBank/DDBJ databases">
        <authorList>
            <person name="Lanie J.A."/>
            <person name="Ng W.-L."/>
            <person name="Kazmierczak K.M."/>
            <person name="Andrzejewski T.M."/>
            <person name="Davidsen T.M."/>
            <person name="Wayne K.J."/>
            <person name="Tettelin H."/>
            <person name="Glass J.I."/>
            <person name="Rusch D."/>
            <person name="Podicherti R."/>
            <person name="Tsui H.-C.T."/>
            <person name="Winkler M.E."/>
        </authorList>
    </citation>
    <scope>NUCLEOTIDE SEQUENCE</scope>
</reference>
<dbReference type="EMBL" id="UINC01149312">
    <property type="protein sequence ID" value="SVD41704.1"/>
    <property type="molecule type" value="Genomic_DNA"/>
</dbReference>
<gene>
    <name evidence="1" type="ORF">METZ01_LOCUS394558</name>
</gene>
<feature type="non-terminal residue" evidence="1">
    <location>
        <position position="1"/>
    </location>
</feature>
<protein>
    <submittedName>
        <fullName evidence="1">Uncharacterized protein</fullName>
    </submittedName>
</protein>
<proteinExistence type="predicted"/>